<reference evidence="1 2" key="2">
    <citation type="journal article" date="2018" name="Plant J.">
        <title>The Physcomitrella patens chromosome-scale assembly reveals moss genome structure and evolution.</title>
        <authorList>
            <person name="Lang D."/>
            <person name="Ullrich K.K."/>
            <person name="Murat F."/>
            <person name="Fuchs J."/>
            <person name="Jenkins J."/>
            <person name="Haas F.B."/>
            <person name="Piednoel M."/>
            <person name="Gundlach H."/>
            <person name="Van Bel M."/>
            <person name="Meyberg R."/>
            <person name="Vives C."/>
            <person name="Morata J."/>
            <person name="Symeonidi A."/>
            <person name="Hiss M."/>
            <person name="Muchero W."/>
            <person name="Kamisugi Y."/>
            <person name="Saleh O."/>
            <person name="Blanc G."/>
            <person name="Decker E.L."/>
            <person name="van Gessel N."/>
            <person name="Grimwood J."/>
            <person name="Hayes R.D."/>
            <person name="Graham S.W."/>
            <person name="Gunter L.E."/>
            <person name="McDaniel S.F."/>
            <person name="Hoernstein S.N.W."/>
            <person name="Larsson A."/>
            <person name="Li F.W."/>
            <person name="Perroud P.F."/>
            <person name="Phillips J."/>
            <person name="Ranjan P."/>
            <person name="Rokshar D.S."/>
            <person name="Rothfels C.J."/>
            <person name="Schneider L."/>
            <person name="Shu S."/>
            <person name="Stevenson D.W."/>
            <person name="Thummler F."/>
            <person name="Tillich M."/>
            <person name="Villarreal Aguilar J.C."/>
            <person name="Widiez T."/>
            <person name="Wong G.K."/>
            <person name="Wymore A."/>
            <person name="Zhang Y."/>
            <person name="Zimmer A.D."/>
            <person name="Quatrano R.S."/>
            <person name="Mayer K.F.X."/>
            <person name="Goodstein D."/>
            <person name="Casacuberta J.M."/>
            <person name="Vandepoele K."/>
            <person name="Reski R."/>
            <person name="Cuming A.C."/>
            <person name="Tuskan G.A."/>
            <person name="Maumus F."/>
            <person name="Salse J."/>
            <person name="Schmutz J."/>
            <person name="Rensing S.A."/>
        </authorList>
    </citation>
    <scope>NUCLEOTIDE SEQUENCE [LARGE SCALE GENOMIC DNA]</scope>
    <source>
        <strain evidence="1 2">cv. Gransden 2004</strain>
    </source>
</reference>
<dbReference type="Pfam" id="PF14009">
    <property type="entry name" value="PADRE"/>
    <property type="match status" value="1"/>
</dbReference>
<sequence length="290" mass="32190">MQPVRVIYGDGEVLHLPPLTTVEEVLQSYPHHFVCQPGLSSDSGSRGNQMMSLEDELQSGCIYFLLPVPRLFPGSMSTSCQCRCFANNASTAAVEGVLENKSYMSPLRIYSSPQRFGGFGPQLRSPKHRSLREMLRSSKSKVLPESNLYSADRDESMASSPRPAWRKCPWRPRLGCISEEDGLEMALEELRYHGFMLRRESISTAVKLPPKLPSPPPRPAPILKSAKSFCDMAAFYGRKATMGTSKLLTFSGLSNSLHLLMTEIATTRMSGESQVLEMSVDESMQEGRSS</sequence>
<keyword evidence="2" id="KW-1185">Reference proteome</keyword>
<dbReference type="InterPro" id="IPR025322">
    <property type="entry name" value="PADRE_dom"/>
</dbReference>
<dbReference type="EMBL" id="ABEU02000003">
    <property type="status" value="NOT_ANNOTATED_CDS"/>
    <property type="molecule type" value="Genomic_DNA"/>
</dbReference>
<dbReference type="Gramene" id="Pp3c3_2160V3.2">
    <property type="protein sequence ID" value="Pp3c3_2160V3.2"/>
    <property type="gene ID" value="Pp3c3_2160"/>
</dbReference>
<evidence type="ECO:0000313" key="2">
    <source>
        <dbReference type="Proteomes" id="UP000006727"/>
    </source>
</evidence>
<name>A0A7I4D9V0_PHYPA</name>
<evidence type="ECO:0000313" key="1">
    <source>
        <dbReference type="EnsemblPlants" id="Pp3c3_2160V3.2"/>
    </source>
</evidence>
<protein>
    <submittedName>
        <fullName evidence="1">Uncharacterized protein</fullName>
    </submittedName>
</protein>
<organism evidence="1 2">
    <name type="scientific">Physcomitrium patens</name>
    <name type="common">Spreading-leaved earth moss</name>
    <name type="synonym">Physcomitrella patens</name>
    <dbReference type="NCBI Taxonomy" id="3218"/>
    <lineage>
        <taxon>Eukaryota</taxon>
        <taxon>Viridiplantae</taxon>
        <taxon>Streptophyta</taxon>
        <taxon>Embryophyta</taxon>
        <taxon>Bryophyta</taxon>
        <taxon>Bryophytina</taxon>
        <taxon>Bryopsida</taxon>
        <taxon>Funariidae</taxon>
        <taxon>Funariales</taxon>
        <taxon>Funariaceae</taxon>
        <taxon>Physcomitrium</taxon>
    </lineage>
</organism>
<accession>A0A7I4D9V0</accession>
<dbReference type="EnsemblPlants" id="Pp3c3_2160V3.2">
    <property type="protein sequence ID" value="Pp3c3_2160V3.2"/>
    <property type="gene ID" value="Pp3c3_2160"/>
</dbReference>
<reference evidence="1" key="3">
    <citation type="submission" date="2020-12" db="UniProtKB">
        <authorList>
            <consortium name="EnsemblPlants"/>
        </authorList>
    </citation>
    <scope>IDENTIFICATION</scope>
</reference>
<dbReference type="PANTHER" id="PTHR33052">
    <property type="entry name" value="DUF4228 DOMAIN PROTEIN-RELATED"/>
    <property type="match status" value="1"/>
</dbReference>
<dbReference type="InParanoid" id="A0A7I4D9V0"/>
<dbReference type="Proteomes" id="UP000006727">
    <property type="component" value="Chromosome 3"/>
</dbReference>
<dbReference type="AlphaFoldDB" id="A0A7I4D9V0"/>
<gene>
    <name evidence="1" type="primary">LOC112280419</name>
</gene>
<proteinExistence type="predicted"/>
<reference evidence="1 2" key="1">
    <citation type="journal article" date="2008" name="Science">
        <title>The Physcomitrella genome reveals evolutionary insights into the conquest of land by plants.</title>
        <authorList>
            <person name="Rensing S."/>
            <person name="Lang D."/>
            <person name="Zimmer A."/>
            <person name="Terry A."/>
            <person name="Salamov A."/>
            <person name="Shapiro H."/>
            <person name="Nishiyama T."/>
            <person name="Perroud P.-F."/>
            <person name="Lindquist E."/>
            <person name="Kamisugi Y."/>
            <person name="Tanahashi T."/>
            <person name="Sakakibara K."/>
            <person name="Fujita T."/>
            <person name="Oishi K."/>
            <person name="Shin-I T."/>
            <person name="Kuroki Y."/>
            <person name="Toyoda A."/>
            <person name="Suzuki Y."/>
            <person name="Hashimoto A."/>
            <person name="Yamaguchi K."/>
            <person name="Sugano A."/>
            <person name="Kohara Y."/>
            <person name="Fujiyama A."/>
            <person name="Anterola A."/>
            <person name="Aoki S."/>
            <person name="Ashton N."/>
            <person name="Barbazuk W.B."/>
            <person name="Barker E."/>
            <person name="Bennetzen J."/>
            <person name="Bezanilla M."/>
            <person name="Blankenship R."/>
            <person name="Cho S.H."/>
            <person name="Dutcher S."/>
            <person name="Estelle M."/>
            <person name="Fawcett J.A."/>
            <person name="Gundlach H."/>
            <person name="Hanada K."/>
            <person name="Heyl A."/>
            <person name="Hicks K.A."/>
            <person name="Hugh J."/>
            <person name="Lohr M."/>
            <person name="Mayer K."/>
            <person name="Melkozernov A."/>
            <person name="Murata T."/>
            <person name="Nelson D."/>
            <person name="Pils B."/>
            <person name="Prigge M."/>
            <person name="Reiss B."/>
            <person name="Renner T."/>
            <person name="Rombauts S."/>
            <person name="Rushton P."/>
            <person name="Sanderfoot A."/>
            <person name="Schween G."/>
            <person name="Shiu S.-H."/>
            <person name="Stueber K."/>
            <person name="Theodoulou F.L."/>
            <person name="Tu H."/>
            <person name="Van de Peer Y."/>
            <person name="Verrier P.J."/>
            <person name="Waters E."/>
            <person name="Wood A."/>
            <person name="Yang L."/>
            <person name="Cove D."/>
            <person name="Cuming A."/>
            <person name="Hasebe M."/>
            <person name="Lucas S."/>
            <person name="Mishler D.B."/>
            <person name="Reski R."/>
            <person name="Grigoriev I."/>
            <person name="Quatrano R.S."/>
            <person name="Boore J.L."/>
        </authorList>
    </citation>
    <scope>NUCLEOTIDE SEQUENCE [LARGE SCALE GENOMIC DNA]</scope>
    <source>
        <strain evidence="1 2">cv. Gransden 2004</strain>
    </source>
</reference>